<dbReference type="GO" id="GO:0006355">
    <property type="term" value="P:regulation of DNA-templated transcription"/>
    <property type="evidence" value="ECO:0007669"/>
    <property type="project" value="InterPro"/>
</dbReference>
<name>A0A2K5NEY1_CERAT</name>
<sequence length="175" mass="20459">MTFEDIVVDFTREEWALLDTSQRKLFQDVMLENISHLVSIGKQLCKSVVLSHLQHVEKLSTQGMSLLQGREGDIKHQEIPFIQHTYQKGTSTISTMRSHTQEDPFLCNDLGEDVTEHTALTQNVITYMRKKHFSGRSSEHRSVVTATTINTWLHWIFLCLGYWELFRQIDMYITR</sequence>
<dbReference type="AlphaFoldDB" id="A0A2K5NEY1"/>
<evidence type="ECO:0000313" key="3">
    <source>
        <dbReference type="Proteomes" id="UP000233060"/>
    </source>
</evidence>
<accession>A0A2K5NEY1</accession>
<evidence type="ECO:0000313" key="2">
    <source>
        <dbReference type="Ensembl" id="ENSCATP00000035890.1"/>
    </source>
</evidence>
<dbReference type="PANTHER" id="PTHR23232">
    <property type="entry name" value="KRAB DOMAIN C2H2 ZINC FINGER"/>
    <property type="match status" value="1"/>
</dbReference>
<dbReference type="Bgee" id="ENSCATG00000040791">
    <property type="expression patterns" value="Expressed in thymus and 12 other cell types or tissues"/>
</dbReference>
<dbReference type="InterPro" id="IPR001909">
    <property type="entry name" value="KRAB"/>
</dbReference>
<organism evidence="2 3">
    <name type="scientific">Cercocebus atys</name>
    <name type="common">Sooty mangabey</name>
    <name type="synonym">Cercocebus torquatus atys</name>
    <dbReference type="NCBI Taxonomy" id="9531"/>
    <lineage>
        <taxon>Eukaryota</taxon>
        <taxon>Metazoa</taxon>
        <taxon>Chordata</taxon>
        <taxon>Craniata</taxon>
        <taxon>Vertebrata</taxon>
        <taxon>Euteleostomi</taxon>
        <taxon>Mammalia</taxon>
        <taxon>Eutheria</taxon>
        <taxon>Euarchontoglires</taxon>
        <taxon>Primates</taxon>
        <taxon>Haplorrhini</taxon>
        <taxon>Catarrhini</taxon>
        <taxon>Cercopithecidae</taxon>
        <taxon>Cercopithecinae</taxon>
        <taxon>Cercocebus</taxon>
    </lineage>
</organism>
<dbReference type="GeneTree" id="ENSGT00940000154559"/>
<dbReference type="SMART" id="SM00349">
    <property type="entry name" value="KRAB"/>
    <property type="match status" value="1"/>
</dbReference>
<dbReference type="Ensembl" id="ENSCATT00000060176.1">
    <property type="protein sequence ID" value="ENSCATP00000035890.1"/>
    <property type="gene ID" value="ENSCATG00000040791.1"/>
</dbReference>
<feature type="domain" description="KRAB" evidence="1">
    <location>
        <begin position="1"/>
        <end position="72"/>
    </location>
</feature>
<dbReference type="InterPro" id="IPR050169">
    <property type="entry name" value="Krueppel_C2H2_ZnF"/>
</dbReference>
<protein>
    <submittedName>
        <fullName evidence="2">Zinc finger protein 596</fullName>
    </submittedName>
</protein>
<dbReference type="SUPFAM" id="SSF109640">
    <property type="entry name" value="KRAB domain (Kruppel-associated box)"/>
    <property type="match status" value="1"/>
</dbReference>
<dbReference type="CDD" id="cd07765">
    <property type="entry name" value="KRAB_A-box"/>
    <property type="match status" value="1"/>
</dbReference>
<dbReference type="Pfam" id="PF01352">
    <property type="entry name" value="KRAB"/>
    <property type="match status" value="1"/>
</dbReference>
<dbReference type="Proteomes" id="UP000233060">
    <property type="component" value="Unassembled WGS sequence"/>
</dbReference>
<reference evidence="2" key="2">
    <citation type="submission" date="2025-09" db="UniProtKB">
        <authorList>
            <consortium name="Ensembl"/>
        </authorList>
    </citation>
    <scope>IDENTIFICATION</scope>
</reference>
<proteinExistence type="predicted"/>
<dbReference type="PANTHER" id="PTHR23232:SF136">
    <property type="entry name" value="KRAB DOMAIN-CONTAINING PROTEIN"/>
    <property type="match status" value="1"/>
</dbReference>
<gene>
    <name evidence="2" type="primary">ZNF596</name>
</gene>
<dbReference type="Gene3D" id="6.10.140.140">
    <property type="match status" value="1"/>
</dbReference>
<reference evidence="2" key="1">
    <citation type="submission" date="2025-08" db="UniProtKB">
        <authorList>
            <consortium name="Ensembl"/>
        </authorList>
    </citation>
    <scope>IDENTIFICATION</scope>
</reference>
<evidence type="ECO:0000259" key="1">
    <source>
        <dbReference type="PROSITE" id="PS50805"/>
    </source>
</evidence>
<keyword evidence="3" id="KW-1185">Reference proteome</keyword>
<dbReference type="InterPro" id="IPR036051">
    <property type="entry name" value="KRAB_dom_sf"/>
</dbReference>
<dbReference type="PROSITE" id="PS50805">
    <property type="entry name" value="KRAB"/>
    <property type="match status" value="1"/>
</dbReference>